<dbReference type="Proteomes" id="UP000265926">
    <property type="component" value="Unassembled WGS sequence"/>
</dbReference>
<dbReference type="GO" id="GO:0005975">
    <property type="term" value="P:carbohydrate metabolic process"/>
    <property type="evidence" value="ECO:0007669"/>
    <property type="project" value="InterPro"/>
</dbReference>
<protein>
    <submittedName>
        <fullName evidence="1">Delta-aminolevulinic acid dehydratase</fullName>
    </submittedName>
</protein>
<organism evidence="1 2">
    <name type="scientific">Maribellus luteus</name>
    <dbReference type="NCBI Taxonomy" id="2305463"/>
    <lineage>
        <taxon>Bacteria</taxon>
        <taxon>Pseudomonadati</taxon>
        <taxon>Bacteroidota</taxon>
        <taxon>Bacteroidia</taxon>
        <taxon>Marinilabiliales</taxon>
        <taxon>Prolixibacteraceae</taxon>
        <taxon>Maribellus</taxon>
    </lineage>
</organism>
<comment type="caution">
    <text evidence="1">The sequence shown here is derived from an EMBL/GenBank/DDBJ whole genome shotgun (WGS) entry which is preliminary data.</text>
</comment>
<dbReference type="AlphaFoldDB" id="A0A399SWC3"/>
<name>A0A399SWC3_9BACT</name>
<dbReference type="EMBL" id="QWGR01000007">
    <property type="protein sequence ID" value="RIJ47768.1"/>
    <property type="molecule type" value="Genomic_DNA"/>
</dbReference>
<proteinExistence type="predicted"/>
<dbReference type="SUPFAM" id="SSF48208">
    <property type="entry name" value="Six-hairpin glycosidases"/>
    <property type="match status" value="1"/>
</dbReference>
<evidence type="ECO:0000313" key="1">
    <source>
        <dbReference type="EMBL" id="RIJ47768.1"/>
    </source>
</evidence>
<dbReference type="Gene3D" id="1.50.10.20">
    <property type="match status" value="1"/>
</dbReference>
<sequence length="399" mass="46116">MDAKTLNSFLALKSYIESQNFAGWDPYDGLNSRVFQATPLKHWDLARLAWIQGFKRSPINLRKLLLVPKEYNAKGIGLFLTGYCNLFKAQASSQSTGFGTQQEIRTTIDHLAELLIQLQSKTYSGACWGYNFDWQARRLFLFPKNTPTVVATCFCASALFEAYEITKNETYLETALSAVNFVINDLNRTPKKEGFLFSYSPREGNNTVYNASLLGSKLLSLCYKYSKKEQHKELAKESIIACCNAQEKDGSWVYGELPVQNWIDSFHTGYNLDALQTYQESTGDRSFSENIEKGFEYYIKNFFRKDGTPKYYHNSTYPIDIHCPAQLFVTLNRLHKFDENKQLAHTVMNWTIKNMQDKKGYFYYQLKKGISSKIPYMRWSNAFMFYAMSYYLLNTTSNG</sequence>
<gene>
    <name evidence="1" type="ORF">D1614_13550</name>
</gene>
<reference evidence="1 2" key="1">
    <citation type="submission" date="2018-08" db="EMBL/GenBank/DDBJ databases">
        <title>Pallidiluteibacterium maritimus gen. nov., sp. nov., isolated from coastal sediment.</title>
        <authorList>
            <person name="Zhou L.Y."/>
        </authorList>
    </citation>
    <scope>NUCLEOTIDE SEQUENCE [LARGE SCALE GENOMIC DNA]</scope>
    <source>
        <strain evidence="1 2">XSD2</strain>
    </source>
</reference>
<keyword evidence="2" id="KW-1185">Reference proteome</keyword>
<dbReference type="InterPro" id="IPR008928">
    <property type="entry name" value="6-hairpin_glycosidase_sf"/>
</dbReference>
<evidence type="ECO:0000313" key="2">
    <source>
        <dbReference type="Proteomes" id="UP000265926"/>
    </source>
</evidence>
<accession>A0A399SWC3</accession>
<dbReference type="OrthoDB" id="9788790at2"/>